<sequence>MMKYGQFCPIAKATEILGERWSVLIVRELLMGGRRFNELQRGLGDISPALLTARLKSFEAEGLVVKRRISGQRGYEYFPTSSCEALLPVVIAMGEWGLCWARDKLTEDDFDIEFLMFYLERSIDPSQLPGDHTIFQFKFKDLTDQANWWLLVDGEKVDVCITRPGRDVDLFFTTTARTMHDVWMGDRSYREAMQAGDLIVEGDPVLTRRISSWLKPSVFAESQRAPIPELLTI</sequence>
<keyword evidence="2" id="KW-0238">DNA-binding</keyword>
<dbReference type="InterPro" id="IPR003033">
    <property type="entry name" value="SCP2_sterol-bd_dom"/>
</dbReference>
<dbReference type="Pfam" id="PF02036">
    <property type="entry name" value="SCP2"/>
    <property type="match status" value="1"/>
</dbReference>
<keyword evidence="1" id="KW-0805">Transcription regulation</keyword>
<keyword evidence="3" id="KW-0804">Transcription</keyword>
<dbReference type="InterPro" id="IPR002577">
    <property type="entry name" value="HTH_HxlR"/>
</dbReference>
<reference evidence="5" key="1">
    <citation type="submission" date="2022-05" db="EMBL/GenBank/DDBJ databases">
        <authorList>
            <person name="Jo J.-H."/>
            <person name="Im W.-T."/>
        </authorList>
    </citation>
    <scope>NUCLEOTIDE SEQUENCE</scope>
    <source>
        <strain evidence="5">RB56-2</strain>
    </source>
</reference>
<feature type="domain" description="HTH hxlR-type" evidence="4">
    <location>
        <begin position="8"/>
        <end position="105"/>
    </location>
</feature>
<name>A0ABT0S5G1_9SPHN</name>
<dbReference type="InterPro" id="IPR011991">
    <property type="entry name" value="ArsR-like_HTH"/>
</dbReference>
<keyword evidence="6" id="KW-1185">Reference proteome</keyword>
<dbReference type="SUPFAM" id="SSF46785">
    <property type="entry name" value="Winged helix' DNA-binding domain"/>
    <property type="match status" value="1"/>
</dbReference>
<dbReference type="EMBL" id="JAMGBB010000001">
    <property type="protein sequence ID" value="MCL6739639.1"/>
    <property type="molecule type" value="Genomic_DNA"/>
</dbReference>
<dbReference type="InterPro" id="IPR036390">
    <property type="entry name" value="WH_DNA-bd_sf"/>
</dbReference>
<dbReference type="PANTHER" id="PTHR33204:SF18">
    <property type="entry name" value="TRANSCRIPTIONAL REGULATORY PROTEIN"/>
    <property type="match status" value="1"/>
</dbReference>
<accession>A0ABT0S5G1</accession>
<comment type="caution">
    <text evidence="5">The sequence shown here is derived from an EMBL/GenBank/DDBJ whole genome shotgun (WGS) entry which is preliminary data.</text>
</comment>
<dbReference type="PANTHER" id="PTHR33204">
    <property type="entry name" value="TRANSCRIPTIONAL REGULATOR, MARR FAMILY"/>
    <property type="match status" value="1"/>
</dbReference>
<evidence type="ECO:0000256" key="1">
    <source>
        <dbReference type="ARBA" id="ARBA00023015"/>
    </source>
</evidence>
<gene>
    <name evidence="5" type="ORF">LZ518_00580</name>
</gene>
<organism evidence="5 6">
    <name type="scientific">Sphingomonas brevis</name>
    <dbReference type="NCBI Taxonomy" id="2908206"/>
    <lineage>
        <taxon>Bacteria</taxon>
        <taxon>Pseudomonadati</taxon>
        <taxon>Pseudomonadota</taxon>
        <taxon>Alphaproteobacteria</taxon>
        <taxon>Sphingomonadales</taxon>
        <taxon>Sphingomonadaceae</taxon>
        <taxon>Sphingomonas</taxon>
    </lineage>
</organism>
<dbReference type="RefSeq" id="WP_249914122.1">
    <property type="nucleotide sequence ID" value="NZ_JAMGBB010000001.1"/>
</dbReference>
<evidence type="ECO:0000259" key="4">
    <source>
        <dbReference type="PROSITE" id="PS51118"/>
    </source>
</evidence>
<dbReference type="InterPro" id="IPR036527">
    <property type="entry name" value="SCP2_sterol-bd_dom_sf"/>
</dbReference>
<dbReference type="Gene3D" id="1.10.10.10">
    <property type="entry name" value="Winged helix-like DNA-binding domain superfamily/Winged helix DNA-binding domain"/>
    <property type="match status" value="1"/>
</dbReference>
<dbReference type="PROSITE" id="PS51118">
    <property type="entry name" value="HTH_HXLR"/>
    <property type="match status" value="1"/>
</dbReference>
<evidence type="ECO:0000256" key="2">
    <source>
        <dbReference type="ARBA" id="ARBA00023125"/>
    </source>
</evidence>
<dbReference type="Gene3D" id="3.30.1050.10">
    <property type="entry name" value="SCP2 sterol-binding domain"/>
    <property type="match status" value="1"/>
</dbReference>
<proteinExistence type="predicted"/>
<protein>
    <submittedName>
        <fullName evidence="5">Helix-turn-helix transcriptional regulator</fullName>
    </submittedName>
</protein>
<evidence type="ECO:0000313" key="5">
    <source>
        <dbReference type="EMBL" id="MCL6739639.1"/>
    </source>
</evidence>
<evidence type="ECO:0000313" key="6">
    <source>
        <dbReference type="Proteomes" id="UP001165383"/>
    </source>
</evidence>
<dbReference type="Pfam" id="PF01638">
    <property type="entry name" value="HxlR"/>
    <property type="match status" value="1"/>
</dbReference>
<dbReference type="CDD" id="cd00090">
    <property type="entry name" value="HTH_ARSR"/>
    <property type="match status" value="1"/>
</dbReference>
<dbReference type="Proteomes" id="UP001165383">
    <property type="component" value="Unassembled WGS sequence"/>
</dbReference>
<evidence type="ECO:0000256" key="3">
    <source>
        <dbReference type="ARBA" id="ARBA00023163"/>
    </source>
</evidence>
<dbReference type="SUPFAM" id="SSF55718">
    <property type="entry name" value="SCP-like"/>
    <property type="match status" value="1"/>
</dbReference>
<dbReference type="InterPro" id="IPR036388">
    <property type="entry name" value="WH-like_DNA-bd_sf"/>
</dbReference>